<organism evidence="1 2">
    <name type="scientific">Alkalibacterium putridalgicola</name>
    <dbReference type="NCBI Taxonomy" id="426703"/>
    <lineage>
        <taxon>Bacteria</taxon>
        <taxon>Bacillati</taxon>
        <taxon>Bacillota</taxon>
        <taxon>Bacilli</taxon>
        <taxon>Lactobacillales</taxon>
        <taxon>Carnobacteriaceae</taxon>
        <taxon>Alkalibacterium</taxon>
    </lineage>
</organism>
<keyword evidence="2" id="KW-1185">Reference proteome</keyword>
<evidence type="ECO:0000313" key="2">
    <source>
        <dbReference type="Proteomes" id="UP000321425"/>
    </source>
</evidence>
<gene>
    <name evidence="1" type="ORF">APU01nite_24100</name>
</gene>
<dbReference type="EMBL" id="BJUX01000061">
    <property type="protein sequence ID" value="GEK90371.1"/>
    <property type="molecule type" value="Genomic_DNA"/>
</dbReference>
<protein>
    <submittedName>
        <fullName evidence="1">Uncharacterized protein</fullName>
    </submittedName>
</protein>
<dbReference type="Proteomes" id="UP000321425">
    <property type="component" value="Unassembled WGS sequence"/>
</dbReference>
<proteinExistence type="predicted"/>
<evidence type="ECO:0000313" key="1">
    <source>
        <dbReference type="EMBL" id="GEK90371.1"/>
    </source>
</evidence>
<sequence>MLGGCFTHHPDDHLKVRYDYKNDHVLSHEKASFAIMDEHYFIERVEKNTYFLESLSTYGVSDAGLMNVSVQRDLSTVIRWFK</sequence>
<comment type="caution">
    <text evidence="1">The sequence shown here is derived from an EMBL/GenBank/DDBJ whole genome shotgun (WGS) entry which is preliminary data.</text>
</comment>
<reference evidence="1 2" key="1">
    <citation type="submission" date="2019-07" db="EMBL/GenBank/DDBJ databases">
        <title>Whole genome shotgun sequence of Alkalibacterium putridalgicola NBRC 103243.</title>
        <authorList>
            <person name="Hosoyama A."/>
            <person name="Uohara A."/>
            <person name="Ohji S."/>
            <person name="Ichikawa N."/>
        </authorList>
    </citation>
    <scope>NUCLEOTIDE SEQUENCE [LARGE SCALE GENOMIC DNA]</scope>
    <source>
        <strain evidence="1 2">NBRC 103243</strain>
    </source>
</reference>
<name>A0ABQ0V0N1_9LACT</name>
<accession>A0ABQ0V0N1</accession>